<protein>
    <submittedName>
        <fullName evidence="2">Uncharacterized protein</fullName>
    </submittedName>
</protein>
<keyword evidence="1" id="KW-0472">Membrane</keyword>
<keyword evidence="1" id="KW-1133">Transmembrane helix</keyword>
<organism evidence="2 3">
    <name type="scientific">Citrullus colocynthis</name>
    <name type="common">colocynth</name>
    <dbReference type="NCBI Taxonomy" id="252529"/>
    <lineage>
        <taxon>Eukaryota</taxon>
        <taxon>Viridiplantae</taxon>
        <taxon>Streptophyta</taxon>
        <taxon>Embryophyta</taxon>
        <taxon>Tracheophyta</taxon>
        <taxon>Spermatophyta</taxon>
        <taxon>Magnoliopsida</taxon>
        <taxon>eudicotyledons</taxon>
        <taxon>Gunneridae</taxon>
        <taxon>Pentapetalae</taxon>
        <taxon>rosids</taxon>
        <taxon>fabids</taxon>
        <taxon>Cucurbitales</taxon>
        <taxon>Cucurbitaceae</taxon>
        <taxon>Benincaseae</taxon>
        <taxon>Citrullus</taxon>
    </lineage>
</organism>
<accession>A0ABP0XR33</accession>
<keyword evidence="1" id="KW-0812">Transmembrane</keyword>
<reference evidence="2 3" key="1">
    <citation type="submission" date="2024-03" db="EMBL/GenBank/DDBJ databases">
        <authorList>
            <person name="Gkanogiannis A."/>
            <person name="Becerra Lopez-Lavalle L."/>
        </authorList>
    </citation>
    <scope>NUCLEOTIDE SEQUENCE [LARGE SCALE GENOMIC DNA]</scope>
</reference>
<gene>
    <name evidence="2" type="ORF">CITCOLO1_LOCUS2256</name>
</gene>
<dbReference type="EMBL" id="OZ021735">
    <property type="protein sequence ID" value="CAK9310624.1"/>
    <property type="molecule type" value="Genomic_DNA"/>
</dbReference>
<proteinExistence type="predicted"/>
<evidence type="ECO:0000313" key="3">
    <source>
        <dbReference type="Proteomes" id="UP001642487"/>
    </source>
</evidence>
<keyword evidence="3" id="KW-1185">Reference proteome</keyword>
<feature type="transmembrane region" description="Helical" evidence="1">
    <location>
        <begin position="21"/>
        <end position="47"/>
    </location>
</feature>
<evidence type="ECO:0000313" key="2">
    <source>
        <dbReference type="EMBL" id="CAK9310624.1"/>
    </source>
</evidence>
<sequence>MKLFPHKQSRLRKEKRKRKNPSLPVAIGLPQVLTSGLLITIPFLIFLTCFPFQSNLDFPFSISTCSCSDLAFNPPSSLQRINVILGWRPTEGNILKGTVLLLDKPKTKNMAIKPTVALRAVLVGGIAAFAKIAGAMKAAGGAKLGAATAAMTAAATAALAGSKQDQKDDSKHSPK</sequence>
<dbReference type="PANTHER" id="PTHR36755">
    <property type="entry name" value="PROTEIN, PUTATIVE-RELATED"/>
    <property type="match status" value="1"/>
</dbReference>
<name>A0ABP0XR33_9ROSI</name>
<dbReference type="PANTHER" id="PTHR36755:SF1">
    <property type="entry name" value="OS06G0149300 PROTEIN"/>
    <property type="match status" value="1"/>
</dbReference>
<evidence type="ECO:0000256" key="1">
    <source>
        <dbReference type="SAM" id="Phobius"/>
    </source>
</evidence>
<dbReference type="Proteomes" id="UP001642487">
    <property type="component" value="Chromosome 1"/>
</dbReference>